<comment type="similarity">
    <text evidence="1">Belongs to the sulfatase family.</text>
</comment>
<dbReference type="Pfam" id="PF00884">
    <property type="entry name" value="Sulfatase"/>
    <property type="match status" value="1"/>
</dbReference>
<proteinExistence type="inferred from homology"/>
<dbReference type="InterPro" id="IPR050738">
    <property type="entry name" value="Sulfatase"/>
</dbReference>
<dbReference type="GO" id="GO:0004065">
    <property type="term" value="F:arylsulfatase activity"/>
    <property type="evidence" value="ECO:0007669"/>
    <property type="project" value="TreeGrafter"/>
</dbReference>
<organism evidence="4 5">
    <name type="scientific">Oceanipulchritudo coccoides</name>
    <dbReference type="NCBI Taxonomy" id="2706888"/>
    <lineage>
        <taxon>Bacteria</taxon>
        <taxon>Pseudomonadati</taxon>
        <taxon>Verrucomicrobiota</taxon>
        <taxon>Opitutia</taxon>
        <taxon>Puniceicoccales</taxon>
        <taxon>Oceanipulchritudinaceae</taxon>
        <taxon>Oceanipulchritudo</taxon>
    </lineage>
</organism>
<evidence type="ECO:0000313" key="4">
    <source>
        <dbReference type="EMBL" id="NDV62063.1"/>
    </source>
</evidence>
<evidence type="ECO:0000313" key="5">
    <source>
        <dbReference type="Proteomes" id="UP000478417"/>
    </source>
</evidence>
<dbReference type="RefSeq" id="WP_163963633.1">
    <property type="nucleotide sequence ID" value="NZ_JAAGNX010000002.1"/>
</dbReference>
<dbReference type="Proteomes" id="UP000478417">
    <property type="component" value="Unassembled WGS sequence"/>
</dbReference>
<evidence type="ECO:0000259" key="3">
    <source>
        <dbReference type="Pfam" id="PF00884"/>
    </source>
</evidence>
<dbReference type="FunFam" id="3.40.720.10:FF:000070">
    <property type="entry name" value="Arylsulfatase A"/>
    <property type="match status" value="1"/>
</dbReference>
<dbReference type="PANTHER" id="PTHR42693:SF53">
    <property type="entry name" value="ENDO-4-O-SULFATASE"/>
    <property type="match status" value="1"/>
</dbReference>
<dbReference type="CDD" id="cd16146">
    <property type="entry name" value="ARS_like"/>
    <property type="match status" value="1"/>
</dbReference>
<protein>
    <submittedName>
        <fullName evidence="4">Arylsulfatase</fullName>
    </submittedName>
</protein>
<reference evidence="4 5" key="1">
    <citation type="submission" date="2020-02" db="EMBL/GenBank/DDBJ databases">
        <title>Albibacoteraceae fam. nov., the first described family within the subdivision 4 Verrucomicrobia.</title>
        <authorList>
            <person name="Xi F."/>
        </authorList>
    </citation>
    <scope>NUCLEOTIDE SEQUENCE [LARGE SCALE GENOMIC DNA]</scope>
    <source>
        <strain evidence="4 5">CK1056</strain>
    </source>
</reference>
<dbReference type="PANTHER" id="PTHR42693">
    <property type="entry name" value="ARYLSULFATASE FAMILY MEMBER"/>
    <property type="match status" value="1"/>
</dbReference>
<comment type="caution">
    <text evidence="4">The sequence shown here is derived from an EMBL/GenBank/DDBJ whole genome shotgun (WGS) entry which is preliminary data.</text>
</comment>
<evidence type="ECO:0000256" key="2">
    <source>
        <dbReference type="ARBA" id="ARBA00022801"/>
    </source>
</evidence>
<dbReference type="EMBL" id="JAAGNX010000002">
    <property type="protein sequence ID" value="NDV62063.1"/>
    <property type="molecule type" value="Genomic_DNA"/>
</dbReference>
<dbReference type="Gene3D" id="3.40.720.10">
    <property type="entry name" value="Alkaline Phosphatase, subunit A"/>
    <property type="match status" value="1"/>
</dbReference>
<accession>A0A6B2M032</accession>
<dbReference type="SUPFAM" id="SSF53649">
    <property type="entry name" value="Alkaline phosphatase-like"/>
    <property type="match status" value="1"/>
</dbReference>
<gene>
    <name evidence="4" type="ORF">G0Q06_06360</name>
</gene>
<keyword evidence="5" id="KW-1185">Reference proteome</keyword>
<dbReference type="Gene3D" id="3.30.1120.10">
    <property type="match status" value="1"/>
</dbReference>
<keyword evidence="2" id="KW-0378">Hydrolase</keyword>
<evidence type="ECO:0000256" key="1">
    <source>
        <dbReference type="ARBA" id="ARBA00008779"/>
    </source>
</evidence>
<name>A0A6B2M032_9BACT</name>
<dbReference type="AlphaFoldDB" id="A0A6B2M032"/>
<feature type="domain" description="Sulfatase N-terminal" evidence="3">
    <location>
        <begin position="30"/>
        <end position="338"/>
    </location>
</feature>
<sequence>MKLFSQPLVRHVLLTLLLPLLTFQVLAGKPNVIIVITDDQGYGDLGCHGNRILETPAMDALHAESVRLTDYHVSPTCAPTRGALMSGHYTNRAGPWHTIMGRSFLRPESTTLGEVFLENGYRTGLFGKWHLGDNYPYRPIDRGFGEVVSHGGGGVGQTPDHWDNAYFDDTYLHNGIPEKYEGYCTDVYFREAKRFISESVEAKKPFLAYISTNAPHSPSHVPDNYWKPYVGKVPSEKEAIFYGMIANIDENLGQLRQFLEDEGVAKNTIFIFTTDNGTASGKAIYNAGMRGQKGSQYDGGHRVPLFLRWPDGGLTQPRDIDQLTAHIDILPTLIELCGLKAPMDYSFDGRSLAPLLFETPTPWPERTLITDSQRVKDPIKWRQSATMTKRWRLIDGKELYDIKLDPAQKNDIAAEHPKVVSCLRMEYDAWWESVSTLFDKETRIVVGNDAENPAKLTCHDWITTDEVTPWHQAYIREGKPGTGFWAIHVEKAGTYEIALRRWPAELDLPINASLEPGLPVPGLTAFRETPGRSIQAHCATLMLAGQSMSKPVEPEDHDVRFLIELPEGDTDMEAEFTTETGAIGAYFAIVTRIQ</sequence>
<dbReference type="InterPro" id="IPR017850">
    <property type="entry name" value="Alkaline_phosphatase_core_sf"/>
</dbReference>
<dbReference type="InterPro" id="IPR000917">
    <property type="entry name" value="Sulfatase_N"/>
</dbReference>